<dbReference type="GO" id="GO:0008795">
    <property type="term" value="F:NAD+ synthase activity"/>
    <property type="evidence" value="ECO:0007669"/>
    <property type="project" value="UniProtKB-UniRule"/>
</dbReference>
<feature type="binding site" evidence="7">
    <location>
        <begin position="393"/>
        <end position="400"/>
    </location>
    <ligand>
        <name>ATP</name>
        <dbReference type="ChEBI" id="CHEBI:30616"/>
    </ligand>
</feature>
<dbReference type="PANTHER" id="PTHR23090">
    <property type="entry name" value="NH 3 /GLUTAMINE-DEPENDENT NAD + SYNTHETASE"/>
    <property type="match status" value="1"/>
</dbReference>
<dbReference type="SUPFAM" id="SSF56317">
    <property type="entry name" value="Carbon-nitrogen hydrolase"/>
    <property type="match status" value="1"/>
</dbReference>
<organism evidence="11 12">
    <name type="scientific">Oribacterium parvum</name>
    <dbReference type="NCBI Taxonomy" id="1501329"/>
    <lineage>
        <taxon>Bacteria</taxon>
        <taxon>Bacillati</taxon>
        <taxon>Bacillota</taxon>
        <taxon>Clostridia</taxon>
        <taxon>Lachnospirales</taxon>
        <taxon>Lachnospiraceae</taxon>
        <taxon>Oribacterium</taxon>
    </lineage>
</organism>
<comment type="similarity">
    <text evidence="9">Belongs to the NAD synthetase family.</text>
</comment>
<dbReference type="Pfam" id="PF00795">
    <property type="entry name" value="CN_hydrolase"/>
    <property type="match status" value="1"/>
</dbReference>
<evidence type="ECO:0000256" key="8">
    <source>
        <dbReference type="PIRNR" id="PIRNR006630"/>
    </source>
</evidence>
<dbReference type="InterPro" id="IPR014445">
    <property type="entry name" value="Gln-dep_NAD_synthase"/>
</dbReference>
<dbReference type="PANTHER" id="PTHR23090:SF9">
    <property type="entry name" value="GLUTAMINE-DEPENDENT NAD(+) SYNTHETASE"/>
    <property type="match status" value="1"/>
</dbReference>
<keyword evidence="5 7" id="KW-0067">ATP-binding</keyword>
<comment type="caution">
    <text evidence="7">Lacks conserved residue(s) required for the propagation of feature annotation.</text>
</comment>
<dbReference type="InterPro" id="IPR003010">
    <property type="entry name" value="C-N_Hydrolase"/>
</dbReference>
<feature type="binding site" evidence="7">
    <location>
        <position position="205"/>
    </location>
    <ligand>
        <name>L-glutamine</name>
        <dbReference type="ChEBI" id="CHEBI:58359"/>
    </ligand>
</feature>
<dbReference type="Pfam" id="PF02540">
    <property type="entry name" value="NAD_synthase"/>
    <property type="match status" value="1"/>
</dbReference>
<keyword evidence="6 7" id="KW-0520">NAD</keyword>
<sequence length="708" mass="79867">MKDFVRVAAVSPNVKVADPFYNVEEMLKWAKEAEKEAVSLLVYPELSVSGYTANDLLLQESLQEACKKALKIFSVKTKKSPVLFVIGYPLVHKGKLFNTAVVMQGGMILGIVPKRHLPNHSEFYEERYFQEGREEVEWIQDFLEKDGDIPFGMHLHFIADHDERFRLAVEICEDLWVPNPPSVTHCLMGATVIANTTASDALIKKNDSRRALVQHSSGCLHNAYVYTSAGPSESTQDMVFSAHSMVAENGKILAESPRFYEGMTFGEIDLSVLWRERIKQNTFETVEENAVQVPFTLFKADYLAQGISVKQLDEVERKAGTRRGLTGEKAGAKEVESSKKEKRLILKRFINPMPFLPVDSSKDFERGEEILSIQAHGLKKRLQHIGAKKVILGLSGGLDSTLALFVAVKCFQLLGYDLKNIIAVTMPSFGTSEITHSNALESARILGTDMREIPIHDAVLQHFRDISYDENKRDVVYENAQARERTQILMDLANKEGALLIGTGDLSESALGFSTYNGDHMSMYSVNCDVPKTAIPLILHSFVKDLEDASKDKKEKEQVEELKKTVEKIIHVPVSPELMPPNEKGEIQQKTEEILGPYALHDFFLYMHLRYGFSAKKVFFLACHAFSKENLKYYSRDAEEIAYTPVQILNCLKIFYKRFFAQQFKRSCTPDGPKVGRIGLSPRGDLRQASDASSQIWLKELEEIESSL</sequence>
<keyword evidence="3 7" id="KW-0436">Ligase</keyword>
<dbReference type="GO" id="GO:0005524">
    <property type="term" value="F:ATP binding"/>
    <property type="evidence" value="ECO:0007669"/>
    <property type="project" value="UniProtKB-UniRule"/>
</dbReference>
<evidence type="ECO:0000259" key="10">
    <source>
        <dbReference type="PROSITE" id="PS50263"/>
    </source>
</evidence>
<dbReference type="GO" id="GO:0005737">
    <property type="term" value="C:cytoplasm"/>
    <property type="evidence" value="ECO:0007669"/>
    <property type="project" value="InterPro"/>
</dbReference>
<name>A0A930GWJ0_9FIRM</name>
<dbReference type="InterPro" id="IPR036526">
    <property type="entry name" value="C-N_Hydrolase_sf"/>
</dbReference>
<evidence type="ECO:0000256" key="1">
    <source>
        <dbReference type="ARBA" id="ARBA00005188"/>
    </source>
</evidence>
<feature type="binding site" evidence="7">
    <location>
        <position position="503"/>
    </location>
    <ligand>
        <name>ATP</name>
        <dbReference type="ChEBI" id="CHEBI:30616"/>
    </ligand>
</feature>
<proteinExistence type="inferred from homology"/>
<dbReference type="NCBIfam" id="NF002730">
    <property type="entry name" value="PRK02628.1"/>
    <property type="match status" value="1"/>
</dbReference>
<evidence type="ECO:0000256" key="2">
    <source>
        <dbReference type="ARBA" id="ARBA00007145"/>
    </source>
</evidence>
<evidence type="ECO:0000313" key="12">
    <source>
        <dbReference type="Proteomes" id="UP000709351"/>
    </source>
</evidence>
<dbReference type="Gene3D" id="3.60.110.10">
    <property type="entry name" value="Carbon-nitrogen hydrolase"/>
    <property type="match status" value="1"/>
</dbReference>
<comment type="catalytic activity">
    <reaction evidence="7 8">
        <text>deamido-NAD(+) + L-glutamine + ATP + H2O = L-glutamate + AMP + diphosphate + NAD(+) + H(+)</text>
        <dbReference type="Rhea" id="RHEA:24384"/>
        <dbReference type="ChEBI" id="CHEBI:15377"/>
        <dbReference type="ChEBI" id="CHEBI:15378"/>
        <dbReference type="ChEBI" id="CHEBI:29985"/>
        <dbReference type="ChEBI" id="CHEBI:30616"/>
        <dbReference type="ChEBI" id="CHEBI:33019"/>
        <dbReference type="ChEBI" id="CHEBI:57540"/>
        <dbReference type="ChEBI" id="CHEBI:58359"/>
        <dbReference type="ChEBI" id="CHEBI:58437"/>
        <dbReference type="ChEBI" id="CHEBI:456215"/>
        <dbReference type="EC" id="6.3.5.1"/>
    </reaction>
</comment>
<dbReference type="AlphaFoldDB" id="A0A930GWJ0"/>
<dbReference type="InterPro" id="IPR022310">
    <property type="entry name" value="NAD/GMP_synthase"/>
</dbReference>
<dbReference type="GO" id="GO:0009435">
    <property type="term" value="P:NAD+ biosynthetic process"/>
    <property type="evidence" value="ECO:0007669"/>
    <property type="project" value="UniProtKB-UniRule"/>
</dbReference>
<reference evidence="11" key="1">
    <citation type="submission" date="2020-04" db="EMBL/GenBank/DDBJ databases">
        <title>Deep metagenomics examines the oral microbiome during advanced dental caries in children, revealing novel taxa and co-occurrences with host molecules.</title>
        <authorList>
            <person name="Baker J.L."/>
            <person name="Morton J.T."/>
            <person name="Dinis M."/>
            <person name="Alvarez R."/>
            <person name="Tran N.C."/>
            <person name="Knight R."/>
            <person name="Edlund A."/>
        </authorList>
    </citation>
    <scope>NUCLEOTIDE SEQUENCE</scope>
    <source>
        <strain evidence="11">JCVI_24_bin.2</strain>
    </source>
</reference>
<keyword evidence="4 7" id="KW-0547">Nucleotide-binding</keyword>
<dbReference type="InterPro" id="IPR014729">
    <property type="entry name" value="Rossmann-like_a/b/a_fold"/>
</dbReference>
<dbReference type="CDD" id="cd07570">
    <property type="entry name" value="GAT_Gln-NAD-synth"/>
    <property type="match status" value="1"/>
</dbReference>
<feature type="active site" description="For glutaminase activity" evidence="7">
    <location>
        <position position="114"/>
    </location>
</feature>
<evidence type="ECO:0000313" key="11">
    <source>
        <dbReference type="EMBL" id="MBF1283499.1"/>
    </source>
</evidence>
<comment type="function">
    <text evidence="7">Catalyzes the ATP-dependent amidation of deamido-NAD to form NAD. Uses L-glutamine as a nitrogen source.</text>
</comment>
<evidence type="ECO:0000256" key="7">
    <source>
        <dbReference type="HAMAP-Rule" id="MF_02090"/>
    </source>
</evidence>
<feature type="binding site" evidence="7">
    <location>
        <position position="508"/>
    </location>
    <ligand>
        <name>deamido-NAD(+)</name>
        <dbReference type="ChEBI" id="CHEBI:58437"/>
        <note>ligand shared between two neighboring subunits</note>
    </ligand>
</feature>
<dbReference type="Gene3D" id="1.10.10.1140">
    <property type="entry name" value="Glutamine-dependent NAD+ synthetase, C-terminal domain"/>
    <property type="match status" value="1"/>
</dbReference>
<protein>
    <recommendedName>
        <fullName evidence="7 8">Glutamine-dependent NAD(+) synthetase</fullName>
        <ecNumber evidence="7 8">6.3.5.1</ecNumber>
    </recommendedName>
    <alternativeName>
        <fullName evidence="7 8">NAD(+) synthase [glutamine-hydrolyzing]</fullName>
    </alternativeName>
</protein>
<comment type="similarity">
    <text evidence="2 7 8">In the C-terminal section; belongs to the NAD synthetase family.</text>
</comment>
<evidence type="ECO:0000256" key="6">
    <source>
        <dbReference type="ARBA" id="ARBA00023027"/>
    </source>
</evidence>
<evidence type="ECO:0000256" key="4">
    <source>
        <dbReference type="ARBA" id="ARBA00022741"/>
    </source>
</evidence>
<dbReference type="EC" id="6.3.5.1" evidence="7 8"/>
<dbReference type="PIRSF" id="PIRSF006630">
    <property type="entry name" value="NADS_GAT"/>
    <property type="match status" value="1"/>
</dbReference>
<feature type="binding site" evidence="7">
    <location>
        <position position="199"/>
    </location>
    <ligand>
        <name>L-glutamine</name>
        <dbReference type="ChEBI" id="CHEBI:58359"/>
    </ligand>
</feature>
<dbReference type="Proteomes" id="UP000709351">
    <property type="component" value="Unassembled WGS sequence"/>
</dbReference>
<dbReference type="InterPro" id="IPR003694">
    <property type="entry name" value="NAD_synthase"/>
</dbReference>
<dbReference type="InterPro" id="IPR041856">
    <property type="entry name" value="NAD+_synth_C"/>
</dbReference>
<gene>
    <name evidence="7" type="primary">nadE</name>
    <name evidence="11" type="ORF">HXM93_03065</name>
</gene>
<evidence type="ECO:0000256" key="3">
    <source>
        <dbReference type="ARBA" id="ARBA00022598"/>
    </source>
</evidence>
<dbReference type="CDD" id="cd00553">
    <property type="entry name" value="NAD_synthase"/>
    <property type="match status" value="1"/>
</dbReference>
<dbReference type="EMBL" id="JABZRD010000148">
    <property type="protein sequence ID" value="MBF1283499.1"/>
    <property type="molecule type" value="Genomic_DNA"/>
</dbReference>
<dbReference type="HAMAP" id="MF_02090">
    <property type="entry name" value="NadE_glutamine_dep"/>
    <property type="match status" value="1"/>
</dbReference>
<feature type="binding site" evidence="7">
    <location>
        <position position="479"/>
    </location>
    <ligand>
        <name>deamido-NAD(+)</name>
        <dbReference type="ChEBI" id="CHEBI:58437"/>
        <note>ligand shared between two neighboring subunits</note>
    </ligand>
</feature>
<evidence type="ECO:0000256" key="9">
    <source>
        <dbReference type="RuleBase" id="RU003811"/>
    </source>
</evidence>
<dbReference type="Gene3D" id="3.40.50.620">
    <property type="entry name" value="HUPs"/>
    <property type="match status" value="1"/>
</dbReference>
<comment type="caution">
    <text evidence="11">The sequence shown here is derived from an EMBL/GenBank/DDBJ whole genome shotgun (WGS) entry which is preliminary data.</text>
</comment>
<dbReference type="GO" id="GO:0004359">
    <property type="term" value="F:glutaminase activity"/>
    <property type="evidence" value="ECO:0007669"/>
    <property type="project" value="InterPro"/>
</dbReference>
<feature type="active site" description="Proton acceptor; for glutaminase activity" evidence="7">
    <location>
        <position position="45"/>
    </location>
</feature>
<feature type="binding site" evidence="7">
    <location>
        <position position="665"/>
    </location>
    <ligand>
        <name>deamido-NAD(+)</name>
        <dbReference type="ChEBI" id="CHEBI:58437"/>
        <note>ligand shared between two neighboring subunits</note>
    </ligand>
</feature>
<feature type="active site" description="Nucleophile; for glutaminase activity" evidence="7">
    <location>
        <position position="172"/>
    </location>
</feature>
<evidence type="ECO:0000256" key="5">
    <source>
        <dbReference type="ARBA" id="ARBA00022840"/>
    </source>
</evidence>
<dbReference type="GO" id="GO:0003952">
    <property type="term" value="F:NAD+ synthase (glutamine-hydrolyzing) activity"/>
    <property type="evidence" value="ECO:0007669"/>
    <property type="project" value="UniProtKB-UniRule"/>
</dbReference>
<feature type="domain" description="CN hydrolase" evidence="10">
    <location>
        <begin position="5"/>
        <end position="270"/>
    </location>
</feature>
<comment type="pathway">
    <text evidence="1 7 8">Cofactor biosynthesis; NAD(+) biosynthesis; NAD(+) from deamido-NAD(+) (L-Gln route): step 1/1.</text>
</comment>
<dbReference type="SUPFAM" id="SSF52402">
    <property type="entry name" value="Adenine nucleotide alpha hydrolases-like"/>
    <property type="match status" value="1"/>
</dbReference>
<dbReference type="PROSITE" id="PS50263">
    <property type="entry name" value="CN_HYDROLASE"/>
    <property type="match status" value="1"/>
</dbReference>
<accession>A0A930GWJ0</accession>
<dbReference type="NCBIfam" id="TIGR00552">
    <property type="entry name" value="nadE"/>
    <property type="match status" value="1"/>
</dbReference>